<organism evidence="2 3">
    <name type="scientific">Cucumis sativus</name>
    <name type="common">Cucumber</name>
    <dbReference type="NCBI Taxonomy" id="3659"/>
    <lineage>
        <taxon>Eukaryota</taxon>
        <taxon>Viridiplantae</taxon>
        <taxon>Streptophyta</taxon>
        <taxon>Embryophyta</taxon>
        <taxon>Tracheophyta</taxon>
        <taxon>Spermatophyta</taxon>
        <taxon>Magnoliopsida</taxon>
        <taxon>eudicotyledons</taxon>
        <taxon>Gunneridae</taxon>
        <taxon>Pentapetalae</taxon>
        <taxon>rosids</taxon>
        <taxon>fabids</taxon>
        <taxon>Cucurbitales</taxon>
        <taxon>Cucurbitaceae</taxon>
        <taxon>Benincaseae</taxon>
        <taxon>Cucumis</taxon>
    </lineage>
</organism>
<protein>
    <submittedName>
        <fullName evidence="2">Uncharacterized protein</fullName>
    </submittedName>
</protein>
<dbReference type="PANTHER" id="PTHR36756:SF1">
    <property type="entry name" value="EXPRESSED PROTEIN"/>
    <property type="match status" value="1"/>
</dbReference>
<dbReference type="PANTHER" id="PTHR36756">
    <property type="entry name" value="EXPRESSED PROTEIN"/>
    <property type="match status" value="1"/>
</dbReference>
<reference evidence="2 3" key="4">
    <citation type="journal article" date="2011" name="BMC Genomics">
        <title>RNA-Seq improves annotation of protein-coding genes in the cucumber genome.</title>
        <authorList>
            <person name="Li Z."/>
            <person name="Zhang Z."/>
            <person name="Yan P."/>
            <person name="Huang S."/>
            <person name="Fei Z."/>
            <person name="Lin K."/>
        </authorList>
    </citation>
    <scope>NUCLEOTIDE SEQUENCE [LARGE SCALE GENOMIC DNA]</scope>
    <source>
        <strain evidence="3">cv. 9930</strain>
    </source>
</reference>
<dbReference type="STRING" id="3659.A0A0A0KPK7"/>
<evidence type="ECO:0000313" key="3">
    <source>
        <dbReference type="Proteomes" id="UP000029981"/>
    </source>
</evidence>
<reference evidence="2 3" key="3">
    <citation type="journal article" date="2010" name="BMC Genomics">
        <title>Transcriptome sequencing and comparative analysis of cucumber flowers with different sex types.</title>
        <authorList>
            <person name="Guo S."/>
            <person name="Zheng Y."/>
            <person name="Joung J.G."/>
            <person name="Liu S."/>
            <person name="Zhang Z."/>
            <person name="Crasta O.R."/>
            <person name="Sobral B.W."/>
            <person name="Xu Y."/>
            <person name="Huang S."/>
            <person name="Fei Z."/>
        </authorList>
    </citation>
    <scope>NUCLEOTIDE SEQUENCE [LARGE SCALE GENOMIC DNA]</scope>
    <source>
        <strain evidence="3">cv. 9930</strain>
    </source>
</reference>
<feature type="region of interest" description="Disordered" evidence="1">
    <location>
        <begin position="1"/>
        <end position="77"/>
    </location>
</feature>
<dbReference type="Proteomes" id="UP000029981">
    <property type="component" value="Chromosome 5"/>
</dbReference>
<dbReference type="Gramene" id="KGN49661">
    <property type="protein sequence ID" value="KGN49661"/>
    <property type="gene ID" value="Csa_5G052550"/>
</dbReference>
<accession>A0A0A0KPK7</accession>
<dbReference type="OMA" id="NTEVATC"/>
<dbReference type="EMBL" id="CM002926">
    <property type="protein sequence ID" value="KGN49661.1"/>
    <property type="molecule type" value="Genomic_DNA"/>
</dbReference>
<sequence length="239" mass="26889">MDDSCVLECESKKRKGRKLKSSQIDEAKDGHDPEAVPAKKSNRVRRKPLSSALEKRKRPRNSGSTSNLDIQVQPPDDDDIELTVEDLLVIAKEYVEADKDRDNRHKIYAERESSRINQRTSYTRNQAEGSFITNNDSKQSALVLKTSIPHDSTAISDGEKVDRSVSTMGDPAKDMLNLFLGPLLKKSVEIEQSKFLTKDVQFSCDLKSQNQRHNDNVGEVVSVMKKKSSLRDKVAIFLG</sequence>
<reference evidence="2 3" key="1">
    <citation type="journal article" date="2009" name="Nat. Genet.">
        <title>The genome of the cucumber, Cucumis sativus L.</title>
        <authorList>
            <person name="Huang S."/>
            <person name="Li R."/>
            <person name="Zhang Z."/>
            <person name="Li L."/>
            <person name="Gu X."/>
            <person name="Fan W."/>
            <person name="Lucas W.J."/>
            <person name="Wang X."/>
            <person name="Xie B."/>
            <person name="Ni P."/>
            <person name="Ren Y."/>
            <person name="Zhu H."/>
            <person name="Li J."/>
            <person name="Lin K."/>
            <person name="Jin W."/>
            <person name="Fei Z."/>
            <person name="Li G."/>
            <person name="Staub J."/>
            <person name="Kilian A."/>
            <person name="van der Vossen E.A."/>
            <person name="Wu Y."/>
            <person name="Guo J."/>
            <person name="He J."/>
            <person name="Jia Z."/>
            <person name="Ren Y."/>
            <person name="Tian G."/>
            <person name="Lu Y."/>
            <person name="Ruan J."/>
            <person name="Qian W."/>
            <person name="Wang M."/>
            <person name="Huang Q."/>
            <person name="Li B."/>
            <person name="Xuan Z."/>
            <person name="Cao J."/>
            <person name="Asan"/>
            <person name="Wu Z."/>
            <person name="Zhang J."/>
            <person name="Cai Q."/>
            <person name="Bai Y."/>
            <person name="Zhao B."/>
            <person name="Han Y."/>
            <person name="Li Y."/>
            <person name="Li X."/>
            <person name="Wang S."/>
            <person name="Shi Q."/>
            <person name="Liu S."/>
            <person name="Cho W.K."/>
            <person name="Kim J.Y."/>
            <person name="Xu Y."/>
            <person name="Heller-Uszynska K."/>
            <person name="Miao H."/>
            <person name="Cheng Z."/>
            <person name="Zhang S."/>
            <person name="Wu J."/>
            <person name="Yang Y."/>
            <person name="Kang H."/>
            <person name="Li M."/>
            <person name="Liang H."/>
            <person name="Ren X."/>
            <person name="Shi Z."/>
            <person name="Wen M."/>
            <person name="Jian M."/>
            <person name="Yang H."/>
            <person name="Zhang G."/>
            <person name="Yang Z."/>
            <person name="Chen R."/>
            <person name="Liu S."/>
            <person name="Li J."/>
            <person name="Ma L."/>
            <person name="Liu H."/>
            <person name="Zhou Y."/>
            <person name="Zhao J."/>
            <person name="Fang X."/>
            <person name="Li G."/>
            <person name="Fang L."/>
            <person name="Li Y."/>
            <person name="Liu D."/>
            <person name="Zheng H."/>
            <person name="Zhang Y."/>
            <person name="Qin N."/>
            <person name="Li Z."/>
            <person name="Yang G."/>
            <person name="Yang S."/>
            <person name="Bolund L."/>
            <person name="Kristiansen K."/>
            <person name="Zheng H."/>
            <person name="Li S."/>
            <person name="Zhang X."/>
            <person name="Yang H."/>
            <person name="Wang J."/>
            <person name="Sun R."/>
            <person name="Zhang B."/>
            <person name="Jiang S."/>
            <person name="Wang J."/>
            <person name="Du Y."/>
            <person name="Li S."/>
        </authorList>
    </citation>
    <scope>NUCLEOTIDE SEQUENCE [LARGE SCALE GENOMIC DNA]</scope>
    <source>
        <strain evidence="3">cv. 9930</strain>
    </source>
</reference>
<dbReference type="AlphaFoldDB" id="A0A0A0KPK7"/>
<feature type="compositionally biased region" description="Basic and acidic residues" evidence="1">
    <location>
        <begin position="23"/>
        <end position="34"/>
    </location>
</feature>
<evidence type="ECO:0000313" key="2">
    <source>
        <dbReference type="EMBL" id="KGN49661.1"/>
    </source>
</evidence>
<name>A0A0A0KPK7_CUCSA</name>
<reference evidence="2 3" key="2">
    <citation type="journal article" date="2009" name="PLoS ONE">
        <title>An integrated genetic and cytogenetic map of the cucumber genome.</title>
        <authorList>
            <person name="Ren Y."/>
            <person name="Zhang Z."/>
            <person name="Liu J."/>
            <person name="Staub J.E."/>
            <person name="Han Y."/>
            <person name="Cheng Z."/>
            <person name="Li X."/>
            <person name="Lu J."/>
            <person name="Miao H."/>
            <person name="Kang H."/>
            <person name="Xie B."/>
            <person name="Gu X."/>
            <person name="Wang X."/>
            <person name="Du Y."/>
            <person name="Jin W."/>
            <person name="Huang S."/>
        </authorList>
    </citation>
    <scope>NUCLEOTIDE SEQUENCE [LARGE SCALE GENOMIC DNA]</scope>
    <source>
        <strain evidence="3">cv. 9930</strain>
    </source>
</reference>
<proteinExistence type="predicted"/>
<gene>
    <name evidence="2" type="ORF">Csa_5G052550</name>
</gene>
<keyword evidence="3" id="KW-1185">Reference proteome</keyword>
<evidence type="ECO:0000256" key="1">
    <source>
        <dbReference type="SAM" id="MobiDB-lite"/>
    </source>
</evidence>
<dbReference type="eggNOG" id="ENOG502S3N7">
    <property type="taxonomic scope" value="Eukaryota"/>
</dbReference>